<keyword evidence="3" id="KW-1185">Reference proteome</keyword>
<accession>X7ECT6</accession>
<proteinExistence type="predicted"/>
<dbReference type="AlphaFoldDB" id="X7ECT6"/>
<dbReference type="Proteomes" id="UP000022447">
    <property type="component" value="Unassembled WGS sequence"/>
</dbReference>
<protein>
    <submittedName>
        <fullName evidence="2">Uncharacterized protein</fullName>
    </submittedName>
</protein>
<gene>
    <name evidence="2" type="ORF">OCH239_07035</name>
</gene>
<evidence type="ECO:0000313" key="3">
    <source>
        <dbReference type="Proteomes" id="UP000022447"/>
    </source>
</evidence>
<dbReference type="STRING" id="1449350.OCH239_07035"/>
<sequence>MRLGEDDHTLGQITDAWIATEIGKPVQKPRPFELVPGFAASALRPAERFQIRPDPFPQGPGHGVDEITRRQRNIPLRAGQPARVTGQFGSLQRRLKHVHLRVLPPLVARPRTGVGHPVMFPKRAGRRLGQRFDEVPERRNSVRRDQAGRSFRNGDERKQHEALIIAPTSATLGTRHGRCAIAAIAVAQMRLEKLPGMDRAVAEPRVASLQVQMRKRERAARLRETRTRFVHLWAPAHIKALGHATAIRVGNAGKPTRHELRGEGGSHEAQIAAPRMSK</sequence>
<evidence type="ECO:0000313" key="2">
    <source>
        <dbReference type="EMBL" id="ETX13715.1"/>
    </source>
</evidence>
<evidence type="ECO:0000256" key="1">
    <source>
        <dbReference type="SAM" id="MobiDB-lite"/>
    </source>
</evidence>
<name>X7ECT6_9RHOB</name>
<organism evidence="2 3">
    <name type="scientific">Roseivivax halodurans JCM 10272</name>
    <dbReference type="NCBI Taxonomy" id="1449350"/>
    <lineage>
        <taxon>Bacteria</taxon>
        <taxon>Pseudomonadati</taxon>
        <taxon>Pseudomonadota</taxon>
        <taxon>Alphaproteobacteria</taxon>
        <taxon>Rhodobacterales</taxon>
        <taxon>Roseobacteraceae</taxon>
        <taxon>Roseivivax</taxon>
    </lineage>
</organism>
<feature type="compositionally biased region" description="Basic and acidic residues" evidence="1">
    <location>
        <begin position="256"/>
        <end position="266"/>
    </location>
</feature>
<feature type="region of interest" description="Disordered" evidence="1">
    <location>
        <begin position="254"/>
        <end position="278"/>
    </location>
</feature>
<dbReference type="EMBL" id="JALZ01000019">
    <property type="protein sequence ID" value="ETX13715.1"/>
    <property type="molecule type" value="Genomic_DNA"/>
</dbReference>
<comment type="caution">
    <text evidence="2">The sequence shown here is derived from an EMBL/GenBank/DDBJ whole genome shotgun (WGS) entry which is preliminary data.</text>
</comment>
<reference evidence="2 3" key="1">
    <citation type="submission" date="2014-01" db="EMBL/GenBank/DDBJ databases">
        <title>Roseivivax halodurans JCM 10272 Genome Sequencing.</title>
        <authorList>
            <person name="Lai Q."/>
            <person name="Li G."/>
            <person name="Shao Z."/>
        </authorList>
    </citation>
    <scope>NUCLEOTIDE SEQUENCE [LARGE SCALE GENOMIC DNA]</scope>
    <source>
        <strain evidence="2 3">JCM 10272</strain>
    </source>
</reference>
<feature type="region of interest" description="Disordered" evidence="1">
    <location>
        <begin position="137"/>
        <end position="158"/>
    </location>
</feature>